<dbReference type="EMBL" id="JAHHIF010000003">
    <property type="protein sequence ID" value="MBW4543394.1"/>
    <property type="molecule type" value="Genomic_DNA"/>
</dbReference>
<sequence>MGKAWWVEIITKKPDCTYYFGPFVSHREAQLAQLGYLEDLEQERPQLIAIEIKQCQPKELTVFKDEWREKAYFTISPDLSA</sequence>
<dbReference type="Pfam" id="PF08846">
    <property type="entry name" value="DUF1816"/>
    <property type="match status" value="1"/>
</dbReference>
<organism evidence="1 2">
    <name type="scientific">Symplocastrum torsivum CPER-KK1</name>
    <dbReference type="NCBI Taxonomy" id="450513"/>
    <lineage>
        <taxon>Bacteria</taxon>
        <taxon>Bacillati</taxon>
        <taxon>Cyanobacteriota</taxon>
        <taxon>Cyanophyceae</taxon>
        <taxon>Oscillatoriophycideae</taxon>
        <taxon>Oscillatoriales</taxon>
        <taxon>Microcoleaceae</taxon>
        <taxon>Symplocastrum</taxon>
    </lineage>
</organism>
<gene>
    <name evidence="1" type="ORF">KME25_02935</name>
</gene>
<name>A0A951PHQ4_9CYAN</name>
<reference evidence="1" key="2">
    <citation type="journal article" date="2022" name="Microbiol. Resour. Announc.">
        <title>Metagenome Sequencing to Explore Phylogenomics of Terrestrial Cyanobacteria.</title>
        <authorList>
            <person name="Ward R.D."/>
            <person name="Stajich J.E."/>
            <person name="Johansen J.R."/>
            <person name="Huntemann M."/>
            <person name="Clum A."/>
            <person name="Foster B."/>
            <person name="Foster B."/>
            <person name="Roux S."/>
            <person name="Palaniappan K."/>
            <person name="Varghese N."/>
            <person name="Mukherjee S."/>
            <person name="Reddy T.B.K."/>
            <person name="Daum C."/>
            <person name="Copeland A."/>
            <person name="Chen I.A."/>
            <person name="Ivanova N.N."/>
            <person name="Kyrpides N.C."/>
            <person name="Shapiro N."/>
            <person name="Eloe-Fadrosh E.A."/>
            <person name="Pietrasiak N."/>
        </authorList>
    </citation>
    <scope>NUCLEOTIDE SEQUENCE</scope>
    <source>
        <strain evidence="1">CPER-KK1</strain>
    </source>
</reference>
<dbReference type="InterPro" id="IPR014945">
    <property type="entry name" value="DUF1816"/>
</dbReference>
<comment type="caution">
    <text evidence="1">The sequence shown here is derived from an EMBL/GenBank/DDBJ whole genome shotgun (WGS) entry which is preliminary data.</text>
</comment>
<accession>A0A951PHQ4</accession>
<dbReference type="AlphaFoldDB" id="A0A951PHQ4"/>
<reference evidence="1" key="1">
    <citation type="submission" date="2021-05" db="EMBL/GenBank/DDBJ databases">
        <authorList>
            <person name="Pietrasiak N."/>
            <person name="Ward R."/>
            <person name="Stajich J.E."/>
            <person name="Kurbessoian T."/>
        </authorList>
    </citation>
    <scope>NUCLEOTIDE SEQUENCE</scope>
    <source>
        <strain evidence="1">CPER-KK1</strain>
    </source>
</reference>
<protein>
    <submittedName>
        <fullName evidence="1">DUF1816 domain-containing protein</fullName>
    </submittedName>
</protein>
<evidence type="ECO:0000313" key="2">
    <source>
        <dbReference type="Proteomes" id="UP000753908"/>
    </source>
</evidence>
<dbReference type="Proteomes" id="UP000753908">
    <property type="component" value="Unassembled WGS sequence"/>
</dbReference>
<proteinExistence type="predicted"/>
<evidence type="ECO:0000313" key="1">
    <source>
        <dbReference type="EMBL" id="MBW4543394.1"/>
    </source>
</evidence>